<comment type="caution">
    <text evidence="1">The sequence shown here is derived from an EMBL/GenBank/DDBJ whole genome shotgun (WGS) entry which is preliminary data.</text>
</comment>
<keyword evidence="2" id="KW-1185">Reference proteome</keyword>
<dbReference type="AlphaFoldDB" id="A0A0C2QYR0"/>
<protein>
    <submittedName>
        <fullName evidence="1">Uncharacterized protein</fullName>
    </submittedName>
</protein>
<accession>A0A0C2QYR0</accession>
<reference evidence="1 2" key="1">
    <citation type="submission" date="2015-01" db="EMBL/GenBank/DDBJ databases">
        <title>Jeotgalibacillus campisalis genome sequencing.</title>
        <authorList>
            <person name="Goh K.M."/>
            <person name="Chan K.-G."/>
            <person name="Yaakop A.S."/>
            <person name="Ee R."/>
            <person name="Gan H.M."/>
            <person name="Chan C.S."/>
        </authorList>
    </citation>
    <scope>NUCLEOTIDE SEQUENCE [LARGE SCALE GENOMIC DNA]</scope>
    <source>
        <strain evidence="1 2">SF-57</strain>
    </source>
</reference>
<gene>
    <name evidence="1" type="ORF">KR50_35780</name>
</gene>
<proteinExistence type="predicted"/>
<name>A0A0C2QYR0_9BACL</name>
<dbReference type="Proteomes" id="UP000031972">
    <property type="component" value="Unassembled WGS sequence"/>
</dbReference>
<evidence type="ECO:0000313" key="1">
    <source>
        <dbReference type="EMBL" id="KIL43175.1"/>
    </source>
</evidence>
<sequence length="61" mass="7263">MAESMTTFEQLKKEFEENLNRSLEQKEIDFLHWLASKRSDQQAKMVDAFTLFQKMTTVSFV</sequence>
<dbReference type="RefSeq" id="WP_041061501.1">
    <property type="nucleotide sequence ID" value="NZ_JXRR01000022.1"/>
</dbReference>
<evidence type="ECO:0000313" key="2">
    <source>
        <dbReference type="Proteomes" id="UP000031972"/>
    </source>
</evidence>
<organism evidence="1 2">
    <name type="scientific">Jeotgalibacillus campisalis</name>
    <dbReference type="NCBI Taxonomy" id="220754"/>
    <lineage>
        <taxon>Bacteria</taxon>
        <taxon>Bacillati</taxon>
        <taxon>Bacillota</taxon>
        <taxon>Bacilli</taxon>
        <taxon>Bacillales</taxon>
        <taxon>Caryophanaceae</taxon>
        <taxon>Jeotgalibacillus</taxon>
    </lineage>
</organism>
<dbReference type="EMBL" id="JXRR01000022">
    <property type="protein sequence ID" value="KIL43175.1"/>
    <property type="molecule type" value="Genomic_DNA"/>
</dbReference>
<dbReference type="OrthoDB" id="9956351at2"/>
<dbReference type="PATRIC" id="fig|220754.4.peg.3590"/>